<feature type="region of interest" description="Disordered" evidence="1">
    <location>
        <begin position="270"/>
        <end position="291"/>
    </location>
</feature>
<gene>
    <name evidence="2" type="ORF">PoB_004480500</name>
</gene>
<comment type="caution">
    <text evidence="2">The sequence shown here is derived from an EMBL/GenBank/DDBJ whole genome shotgun (WGS) entry which is preliminary data.</text>
</comment>
<feature type="compositionally biased region" description="Polar residues" evidence="1">
    <location>
        <begin position="35"/>
        <end position="51"/>
    </location>
</feature>
<sequence>MAAQTESPKLNVGKNQDESEHKSGAPACHPPEATGKSSSSQTRLPVPSTNIPKRDLESNFGHSVCGREPREIVQNNFLRQSFFEDDMLKPYSLCADEIQKTTNMINVCNDCDQKKTVGSDWYRMKDVQSIKDKFVISRKSELGKHKPSKEELEPKSTDNSQEIESKSKGYPARQTNTECSGYDKVRRKNSKEEKIGDKNKLIGATNGISTNSGLYAETNETGSAKKVIDSVEPSDGENIRGRYLSSAASLPGNREFWSRFDKPICHLTVPSSSRSKSARAHSHGKAKDNGRTNCDDFKIVGSNIELDKYPWTIKSSKSPSPLSSACSGNNDYKAVATGKPPCINRRRKKRTLEASNQVGNEIYPNKVEQTNIETIEINPPVRTNSYELGDSSDIQQQCSAEQPIAVSIPVPPPKQFSCKGRPGKNTSYSETKDKRCKKNQVKPDLVEKKSSNNHSSRTHAVRSRLRIFGTSLTPNSDRASRNGSDHSTSPLPSSSSVNPTNTRGQTIPDTPDGPAVSLQGLADPKSTQEGSAAFLSADGALSPNARQRERLFSTKSKTPKSLCSDQFVYATVSPILSLACSQESSIVIDVPGDQDECSFDVSTSHFLANPPCYGLLPLWLYPHCVLPLIKTWASGGRQRPQRRPDSFLERFAMGGKDMPGPGGERRHRKISDL</sequence>
<accession>A0AAV4BGT1</accession>
<dbReference type="EMBL" id="BLXT01004946">
    <property type="protein sequence ID" value="GFO18300.1"/>
    <property type="molecule type" value="Genomic_DNA"/>
</dbReference>
<dbReference type="AlphaFoldDB" id="A0AAV4BGT1"/>
<evidence type="ECO:0000256" key="1">
    <source>
        <dbReference type="SAM" id="MobiDB-lite"/>
    </source>
</evidence>
<keyword evidence="3" id="KW-1185">Reference proteome</keyword>
<feature type="compositionally biased region" description="Low complexity" evidence="1">
    <location>
        <begin position="487"/>
        <end position="502"/>
    </location>
</feature>
<dbReference type="Proteomes" id="UP000735302">
    <property type="component" value="Unassembled WGS sequence"/>
</dbReference>
<reference evidence="2 3" key="1">
    <citation type="journal article" date="2021" name="Elife">
        <title>Chloroplast acquisition without the gene transfer in kleptoplastic sea slugs, Plakobranchus ocellatus.</title>
        <authorList>
            <person name="Maeda T."/>
            <person name="Takahashi S."/>
            <person name="Yoshida T."/>
            <person name="Shimamura S."/>
            <person name="Takaki Y."/>
            <person name="Nagai Y."/>
            <person name="Toyoda A."/>
            <person name="Suzuki Y."/>
            <person name="Arimoto A."/>
            <person name="Ishii H."/>
            <person name="Satoh N."/>
            <person name="Nishiyama T."/>
            <person name="Hasebe M."/>
            <person name="Maruyama T."/>
            <person name="Minagawa J."/>
            <person name="Obokata J."/>
            <person name="Shigenobu S."/>
        </authorList>
    </citation>
    <scope>NUCLEOTIDE SEQUENCE [LARGE SCALE GENOMIC DNA]</scope>
</reference>
<feature type="non-terminal residue" evidence="2">
    <location>
        <position position="673"/>
    </location>
</feature>
<feature type="compositionally biased region" description="Basic residues" evidence="1">
    <location>
        <begin position="456"/>
        <end position="465"/>
    </location>
</feature>
<evidence type="ECO:0000313" key="2">
    <source>
        <dbReference type="EMBL" id="GFO18300.1"/>
    </source>
</evidence>
<name>A0AAV4BGT1_9GAST</name>
<organism evidence="2 3">
    <name type="scientific">Plakobranchus ocellatus</name>
    <dbReference type="NCBI Taxonomy" id="259542"/>
    <lineage>
        <taxon>Eukaryota</taxon>
        <taxon>Metazoa</taxon>
        <taxon>Spiralia</taxon>
        <taxon>Lophotrochozoa</taxon>
        <taxon>Mollusca</taxon>
        <taxon>Gastropoda</taxon>
        <taxon>Heterobranchia</taxon>
        <taxon>Euthyneura</taxon>
        <taxon>Panpulmonata</taxon>
        <taxon>Sacoglossa</taxon>
        <taxon>Placobranchoidea</taxon>
        <taxon>Plakobranchidae</taxon>
        <taxon>Plakobranchus</taxon>
    </lineage>
</organism>
<evidence type="ECO:0000313" key="3">
    <source>
        <dbReference type="Proteomes" id="UP000735302"/>
    </source>
</evidence>
<feature type="region of interest" description="Disordered" evidence="1">
    <location>
        <begin position="651"/>
        <end position="673"/>
    </location>
</feature>
<feature type="region of interest" description="Disordered" evidence="1">
    <location>
        <begin position="138"/>
        <end position="179"/>
    </location>
</feature>
<feature type="compositionally biased region" description="Basic and acidic residues" evidence="1">
    <location>
        <begin position="138"/>
        <end position="156"/>
    </location>
</feature>
<feature type="region of interest" description="Disordered" evidence="1">
    <location>
        <begin position="1"/>
        <end position="63"/>
    </location>
</feature>
<proteinExistence type="predicted"/>
<feature type="region of interest" description="Disordered" evidence="1">
    <location>
        <begin position="405"/>
        <end position="530"/>
    </location>
</feature>
<protein>
    <submittedName>
        <fullName evidence="2">Uncharacterized protein</fullName>
    </submittedName>
</protein>